<dbReference type="InterPro" id="IPR017970">
    <property type="entry name" value="Homeobox_CS"/>
</dbReference>
<evidence type="ECO:0000256" key="9">
    <source>
        <dbReference type="PROSITE-ProRule" id="PRU00108"/>
    </source>
</evidence>
<dbReference type="Pfam" id="PF00046">
    <property type="entry name" value="Homeodomain"/>
    <property type="match status" value="1"/>
</dbReference>
<evidence type="ECO:0000256" key="6">
    <source>
        <dbReference type="ARBA" id="ARBA00023155"/>
    </source>
</evidence>
<dbReference type="GO" id="GO:0000981">
    <property type="term" value="F:DNA-binding transcription factor activity, RNA polymerase II-specific"/>
    <property type="evidence" value="ECO:0007669"/>
    <property type="project" value="InterPro"/>
</dbReference>
<evidence type="ECO:0000256" key="7">
    <source>
        <dbReference type="ARBA" id="ARBA00023163"/>
    </source>
</evidence>
<dbReference type="InterPro" id="IPR001356">
    <property type="entry name" value="HD"/>
</dbReference>
<protein>
    <recommendedName>
        <fullName evidence="11">Homeobox domain-containing protein</fullName>
    </recommendedName>
</protein>
<dbReference type="SMART" id="SM00389">
    <property type="entry name" value="HOX"/>
    <property type="match status" value="1"/>
</dbReference>
<dbReference type="PROSITE" id="PS50071">
    <property type="entry name" value="HOMEOBOX_2"/>
    <property type="match status" value="1"/>
</dbReference>
<keyword evidence="5 9" id="KW-0238">DNA-binding</keyword>
<evidence type="ECO:0000256" key="2">
    <source>
        <dbReference type="ARBA" id="ARBA00005661"/>
    </source>
</evidence>
<comment type="subcellular location">
    <subcellularLocation>
        <location evidence="1 9 10">Nucleus</location>
    </subcellularLocation>
</comment>
<evidence type="ECO:0000256" key="1">
    <source>
        <dbReference type="ARBA" id="ARBA00004123"/>
    </source>
</evidence>
<name>A0A3B4AEH9_9GOBI</name>
<dbReference type="PANTHER" id="PTHR24340">
    <property type="entry name" value="HOMEOBOX PROTEIN NKX"/>
    <property type="match status" value="1"/>
</dbReference>
<keyword evidence="4" id="KW-0805">Transcription regulation</keyword>
<sequence>MYSGATISTPFSVKDILNLQQDFENELLMTDQVVPINHHVYRTSPKDFYELQPRPCPMEMCENTPSQKISEQDVTLKFDSSGLCAALNIFFYVCTDVNSQNNSPDVDETLKSKGRARRKPRVLFSQVQVSELERRFRHQRYLSASEREQLAQVLKLTSTQVKIWFQNRRYKCKRQRQDQSLELAGFSSAPKRVAVPVLVRDGKLCNDGSHSTAFNMALGHYNSLMHYGNGSFYGYTYHSVPQCSGALTIRHSVDREETTRPGDVIKRNSLYITMRVILATDQHPTM</sequence>
<dbReference type="GO" id="GO:0000978">
    <property type="term" value="F:RNA polymerase II cis-regulatory region sequence-specific DNA binding"/>
    <property type="evidence" value="ECO:0007669"/>
    <property type="project" value="TreeGrafter"/>
</dbReference>
<dbReference type="GO" id="GO:0030154">
    <property type="term" value="P:cell differentiation"/>
    <property type="evidence" value="ECO:0007669"/>
    <property type="project" value="TreeGrafter"/>
</dbReference>
<evidence type="ECO:0000256" key="3">
    <source>
        <dbReference type="ARBA" id="ARBA00022473"/>
    </source>
</evidence>
<feature type="domain" description="Homeobox" evidence="11">
    <location>
        <begin position="115"/>
        <end position="175"/>
    </location>
</feature>
<keyword evidence="13" id="KW-1185">Reference proteome</keyword>
<proteinExistence type="inferred from homology"/>
<keyword evidence="7" id="KW-0804">Transcription</keyword>
<dbReference type="AlphaFoldDB" id="A0A3B4AEH9"/>
<reference evidence="12" key="2">
    <citation type="submission" date="2025-09" db="UniProtKB">
        <authorList>
            <consortium name="Ensembl"/>
        </authorList>
    </citation>
    <scope>IDENTIFICATION</scope>
</reference>
<organism evidence="12 13">
    <name type="scientific">Periophthalmus magnuspinnatus</name>
    <dbReference type="NCBI Taxonomy" id="409849"/>
    <lineage>
        <taxon>Eukaryota</taxon>
        <taxon>Metazoa</taxon>
        <taxon>Chordata</taxon>
        <taxon>Craniata</taxon>
        <taxon>Vertebrata</taxon>
        <taxon>Euteleostomi</taxon>
        <taxon>Actinopterygii</taxon>
        <taxon>Neopterygii</taxon>
        <taxon>Teleostei</taxon>
        <taxon>Neoteleostei</taxon>
        <taxon>Acanthomorphata</taxon>
        <taxon>Gobiaria</taxon>
        <taxon>Gobiiformes</taxon>
        <taxon>Gobioidei</taxon>
        <taxon>Gobiidae</taxon>
        <taxon>Oxudercinae</taxon>
        <taxon>Periophthalmus</taxon>
    </lineage>
</organism>
<dbReference type="PRINTS" id="PR00024">
    <property type="entry name" value="HOMEOBOX"/>
</dbReference>
<dbReference type="PROSITE" id="PS00027">
    <property type="entry name" value="HOMEOBOX_1"/>
    <property type="match status" value="1"/>
</dbReference>
<dbReference type="GO" id="GO:0005634">
    <property type="term" value="C:nucleus"/>
    <property type="evidence" value="ECO:0007669"/>
    <property type="project" value="UniProtKB-SubCell"/>
</dbReference>
<dbReference type="InterPro" id="IPR020479">
    <property type="entry name" value="HD_metazoa"/>
</dbReference>
<evidence type="ECO:0000259" key="11">
    <source>
        <dbReference type="PROSITE" id="PS50071"/>
    </source>
</evidence>
<comment type="similarity">
    <text evidence="2">Belongs to the NK-2 homeobox family.</text>
</comment>
<keyword evidence="6 9" id="KW-0371">Homeobox</keyword>
<feature type="DNA-binding region" description="Homeobox" evidence="9">
    <location>
        <begin position="117"/>
        <end position="176"/>
    </location>
</feature>
<evidence type="ECO:0000313" key="12">
    <source>
        <dbReference type="Ensembl" id="ENSPMGP00000014901.1"/>
    </source>
</evidence>
<dbReference type="PANTHER" id="PTHR24340:SF32">
    <property type="entry name" value="HOMEOBOX PROTEIN NKX-2.3"/>
    <property type="match status" value="1"/>
</dbReference>
<evidence type="ECO:0000256" key="10">
    <source>
        <dbReference type="RuleBase" id="RU000682"/>
    </source>
</evidence>
<keyword evidence="3" id="KW-0217">Developmental protein</keyword>
<evidence type="ECO:0000256" key="4">
    <source>
        <dbReference type="ARBA" id="ARBA00023015"/>
    </source>
</evidence>
<reference evidence="12" key="1">
    <citation type="submission" date="2025-08" db="UniProtKB">
        <authorList>
            <consortium name="Ensembl"/>
        </authorList>
    </citation>
    <scope>IDENTIFICATION</scope>
</reference>
<dbReference type="InterPro" id="IPR009057">
    <property type="entry name" value="Homeodomain-like_sf"/>
</dbReference>
<evidence type="ECO:0000256" key="5">
    <source>
        <dbReference type="ARBA" id="ARBA00023125"/>
    </source>
</evidence>
<dbReference type="InterPro" id="IPR050394">
    <property type="entry name" value="Homeobox_NK-like"/>
</dbReference>
<dbReference type="FunFam" id="1.10.10.60:FF:000078">
    <property type="entry name" value="NK2 homeobox 3"/>
    <property type="match status" value="1"/>
</dbReference>
<dbReference type="Ensembl" id="ENSPMGT00000015885.1">
    <property type="protein sequence ID" value="ENSPMGP00000014901.1"/>
    <property type="gene ID" value="ENSPMGG00000012206.1"/>
</dbReference>
<dbReference type="SUPFAM" id="SSF46689">
    <property type="entry name" value="Homeodomain-like"/>
    <property type="match status" value="1"/>
</dbReference>
<evidence type="ECO:0000313" key="13">
    <source>
        <dbReference type="Proteomes" id="UP000261520"/>
    </source>
</evidence>
<keyword evidence="8 9" id="KW-0539">Nucleus</keyword>
<accession>A0A3B4AEH9</accession>
<evidence type="ECO:0000256" key="8">
    <source>
        <dbReference type="ARBA" id="ARBA00023242"/>
    </source>
</evidence>
<dbReference type="Gene3D" id="1.10.10.60">
    <property type="entry name" value="Homeodomain-like"/>
    <property type="match status" value="1"/>
</dbReference>
<dbReference type="STRING" id="409849.ENSPMGP00000014901"/>
<dbReference type="CDD" id="cd00086">
    <property type="entry name" value="homeodomain"/>
    <property type="match status" value="1"/>
</dbReference>
<dbReference type="Proteomes" id="UP000261520">
    <property type="component" value="Unplaced"/>
</dbReference>